<feature type="repeat" description="TPR" evidence="3">
    <location>
        <begin position="91"/>
        <end position="124"/>
    </location>
</feature>
<accession>A0A919YGX4</accession>
<evidence type="ECO:0000256" key="2">
    <source>
        <dbReference type="ARBA" id="ARBA00022803"/>
    </source>
</evidence>
<dbReference type="PANTHER" id="PTHR44943">
    <property type="entry name" value="CELLULOSE SYNTHASE OPERON PROTEIN C"/>
    <property type="match status" value="1"/>
</dbReference>
<keyword evidence="1" id="KW-0677">Repeat</keyword>
<proteinExistence type="predicted"/>
<dbReference type="InterPro" id="IPR019734">
    <property type="entry name" value="TPR_rpt"/>
</dbReference>
<dbReference type="PROSITE" id="PS50005">
    <property type="entry name" value="TPR"/>
    <property type="match status" value="2"/>
</dbReference>
<reference evidence="4 5" key="1">
    <citation type="submission" date="2021-03" db="EMBL/GenBank/DDBJ databases">
        <title>Antimicrobial resistance genes in bacteria isolated from Japanese honey, and their potential for conferring macrolide and lincosamide resistance in the American foulbrood pathogen Paenibacillus larvae.</title>
        <authorList>
            <person name="Okamoto M."/>
            <person name="Kumagai M."/>
            <person name="Kanamori H."/>
            <person name="Takamatsu D."/>
        </authorList>
    </citation>
    <scope>NUCLEOTIDE SEQUENCE [LARGE SCALE GENOMIC DNA]</scope>
    <source>
        <strain evidence="4 5">J34TS1</strain>
    </source>
</reference>
<dbReference type="Proteomes" id="UP000682811">
    <property type="component" value="Unassembled WGS sequence"/>
</dbReference>
<dbReference type="SUPFAM" id="SSF48452">
    <property type="entry name" value="TPR-like"/>
    <property type="match status" value="2"/>
</dbReference>
<dbReference type="SMART" id="SM00028">
    <property type="entry name" value="TPR"/>
    <property type="match status" value="5"/>
</dbReference>
<comment type="caution">
    <text evidence="4">The sequence shown here is derived from an EMBL/GenBank/DDBJ whole genome shotgun (WGS) entry which is preliminary data.</text>
</comment>
<evidence type="ECO:0000313" key="5">
    <source>
        <dbReference type="Proteomes" id="UP000682811"/>
    </source>
</evidence>
<dbReference type="EMBL" id="BORT01000021">
    <property type="protein sequence ID" value="GIO49403.1"/>
    <property type="molecule type" value="Genomic_DNA"/>
</dbReference>
<evidence type="ECO:0000256" key="1">
    <source>
        <dbReference type="ARBA" id="ARBA00022737"/>
    </source>
</evidence>
<organism evidence="4 5">
    <name type="scientific">Paenibacillus azoreducens</name>
    <dbReference type="NCBI Taxonomy" id="116718"/>
    <lineage>
        <taxon>Bacteria</taxon>
        <taxon>Bacillati</taxon>
        <taxon>Bacillota</taxon>
        <taxon>Bacilli</taxon>
        <taxon>Bacillales</taxon>
        <taxon>Paenibacillaceae</taxon>
        <taxon>Paenibacillus</taxon>
    </lineage>
</organism>
<gene>
    <name evidence="4" type="ORF">J34TS1_41680</name>
</gene>
<dbReference type="Pfam" id="PF14559">
    <property type="entry name" value="TPR_19"/>
    <property type="match status" value="1"/>
</dbReference>
<protein>
    <recommendedName>
        <fullName evidence="6">DDE transposase family protein</fullName>
    </recommendedName>
</protein>
<dbReference type="Pfam" id="PF13181">
    <property type="entry name" value="TPR_8"/>
    <property type="match status" value="1"/>
</dbReference>
<dbReference type="InterPro" id="IPR011990">
    <property type="entry name" value="TPR-like_helical_dom_sf"/>
</dbReference>
<dbReference type="RefSeq" id="WP_212979901.1">
    <property type="nucleotide sequence ID" value="NZ_AP025343.1"/>
</dbReference>
<evidence type="ECO:0008006" key="6">
    <source>
        <dbReference type="Google" id="ProtNLM"/>
    </source>
</evidence>
<evidence type="ECO:0000256" key="3">
    <source>
        <dbReference type="PROSITE-ProRule" id="PRU00339"/>
    </source>
</evidence>
<dbReference type="PANTHER" id="PTHR44943:SF8">
    <property type="entry name" value="TPR REPEAT-CONTAINING PROTEIN MJ0263"/>
    <property type="match status" value="1"/>
</dbReference>
<name>A0A919YGX4_9BACL</name>
<dbReference type="Pfam" id="PF13646">
    <property type="entry name" value="HEAT_2"/>
    <property type="match status" value="1"/>
</dbReference>
<sequence>MEEDHLKAEDLQHKVIPIHMNANFFFERAVRSLDRFRYDKALKYFRKAVEYEPENPVNHCNMAGILSEMGDYEGSNAVLFDILEHVDASMTECYFYMANNFANMENFEEAERMLVKYLEEDPEGQFLEEAEEMMELFQSELERPPVKVNRIRSREGVMEHEQARALMEEGKFAQAAELLEQIVQEQPDFLAARNNLALAYYYMGLFRKAKATIAEVLELEEGNVHGLCNLAIFYQHEGDTISLNPLLRMLEVLVPFHREHVFKLATTMGILGKHEAAYRHFRRLLKDSELNGDPSLHHFTAVAAFNSGRFREAGQCWRKLQKLDPASDIPGFYLDQLERFDLTGKQGYELSYHYHLPFEEQLKRWEKDESGLCEEVKTNPMIRSSFFWALRYGDKATKLQVIRALGWIADEEVKETLETFLKEPDEPAELKNEALRVLAEMGLEDTSQAILEASAASSSSMVAETQLAYTYQGGDTLQAVVDQALLHMDETAGREQKKHLQNLWYQFLGKLYPDKPIIRHTEGWSAALEYLTSKQHGGSVTYQEVAQRYGISPSTVSRYAKRIDSVCSLKEEKDDMFCPFTENV</sequence>
<dbReference type="Gene3D" id="1.25.40.10">
    <property type="entry name" value="Tetratricopeptide repeat domain"/>
    <property type="match status" value="1"/>
</dbReference>
<dbReference type="Gene3D" id="1.25.10.10">
    <property type="entry name" value="Leucine-rich Repeat Variant"/>
    <property type="match status" value="1"/>
</dbReference>
<dbReference type="InterPro" id="IPR051685">
    <property type="entry name" value="Ycf3/AcsC/BcsC/TPR_MFPF"/>
</dbReference>
<keyword evidence="2 3" id="KW-0802">TPR repeat</keyword>
<dbReference type="InterPro" id="IPR011989">
    <property type="entry name" value="ARM-like"/>
</dbReference>
<dbReference type="AlphaFoldDB" id="A0A919YGX4"/>
<feature type="repeat" description="TPR" evidence="3">
    <location>
        <begin position="22"/>
        <end position="55"/>
    </location>
</feature>
<keyword evidence="5" id="KW-1185">Reference proteome</keyword>
<evidence type="ECO:0000313" key="4">
    <source>
        <dbReference type="EMBL" id="GIO49403.1"/>
    </source>
</evidence>